<evidence type="ECO:0000313" key="1">
    <source>
        <dbReference type="EMBL" id="MBB4859680.1"/>
    </source>
</evidence>
<organism evidence="1 2">
    <name type="scientific">Novosphingobium chloroacetimidivorans</name>
    <dbReference type="NCBI Taxonomy" id="1428314"/>
    <lineage>
        <taxon>Bacteria</taxon>
        <taxon>Pseudomonadati</taxon>
        <taxon>Pseudomonadota</taxon>
        <taxon>Alphaproteobacteria</taxon>
        <taxon>Sphingomonadales</taxon>
        <taxon>Sphingomonadaceae</taxon>
        <taxon>Novosphingobium</taxon>
    </lineage>
</organism>
<protein>
    <submittedName>
        <fullName evidence="1">Uncharacterized protein</fullName>
    </submittedName>
</protein>
<dbReference type="Proteomes" id="UP000555448">
    <property type="component" value="Unassembled WGS sequence"/>
</dbReference>
<evidence type="ECO:0000313" key="2">
    <source>
        <dbReference type="Proteomes" id="UP000555448"/>
    </source>
</evidence>
<dbReference type="EMBL" id="JACHLR010000013">
    <property type="protein sequence ID" value="MBB4859680.1"/>
    <property type="molecule type" value="Genomic_DNA"/>
</dbReference>
<keyword evidence="2" id="KW-1185">Reference proteome</keyword>
<comment type="caution">
    <text evidence="1">The sequence shown here is derived from an EMBL/GenBank/DDBJ whole genome shotgun (WGS) entry which is preliminary data.</text>
</comment>
<sequence length="111" mass="12876">MDPGEIADRICAYIDAPVKAYGCGGKLERWWPFYVLQWRQSLGFEIEMTKRDGREGVWAQWGQEAWADHWRRHDSKLAEAVERMRAEGIDPNEVGPPRGFKGKWPKIEAMA</sequence>
<name>A0A7W7KBS3_9SPHN</name>
<dbReference type="AlphaFoldDB" id="A0A7W7KBS3"/>
<gene>
    <name evidence="1" type="ORF">HNO88_003009</name>
</gene>
<accession>A0A7W7KBS3</accession>
<proteinExistence type="predicted"/>
<dbReference type="RefSeq" id="WP_184247032.1">
    <property type="nucleotide sequence ID" value="NZ_JACHLR010000013.1"/>
</dbReference>
<reference evidence="1 2" key="1">
    <citation type="submission" date="2020-08" db="EMBL/GenBank/DDBJ databases">
        <title>Functional genomics of gut bacteria from endangered species of beetles.</title>
        <authorList>
            <person name="Carlos-Shanley C."/>
        </authorList>
    </citation>
    <scope>NUCLEOTIDE SEQUENCE [LARGE SCALE GENOMIC DNA]</scope>
    <source>
        <strain evidence="1 2">S00245</strain>
    </source>
</reference>